<name>A0A848H9K3_9BURK</name>
<protein>
    <recommendedName>
        <fullName evidence="3">Transposase</fullName>
    </recommendedName>
</protein>
<keyword evidence="2" id="KW-1185">Reference proteome</keyword>
<dbReference type="GO" id="GO:0003677">
    <property type="term" value="F:DNA binding"/>
    <property type="evidence" value="ECO:0007669"/>
    <property type="project" value="InterPro"/>
</dbReference>
<dbReference type="Pfam" id="PF03400">
    <property type="entry name" value="DDE_Tnp_IS1"/>
    <property type="match status" value="1"/>
</dbReference>
<dbReference type="AlphaFoldDB" id="A0A848H9K3"/>
<dbReference type="InterPro" id="IPR005063">
    <property type="entry name" value="Transposase_27"/>
</dbReference>
<accession>A0A848H9K3</accession>
<dbReference type="Proteomes" id="UP000541185">
    <property type="component" value="Unassembled WGS sequence"/>
</dbReference>
<dbReference type="GO" id="GO:0006313">
    <property type="term" value="P:DNA transposition"/>
    <property type="evidence" value="ECO:0007669"/>
    <property type="project" value="InterPro"/>
</dbReference>
<gene>
    <name evidence="1" type="ORF">HHL11_25750</name>
</gene>
<reference evidence="1 2" key="1">
    <citation type="submission" date="2020-04" db="EMBL/GenBank/DDBJ databases">
        <title>Ramlibacter sp. G-1-2-2 isolated from soil.</title>
        <authorList>
            <person name="Dahal R.H."/>
        </authorList>
    </citation>
    <scope>NUCLEOTIDE SEQUENCE [LARGE SCALE GENOMIC DNA]</scope>
    <source>
        <strain evidence="1 2">G-1-2-2</strain>
    </source>
</reference>
<evidence type="ECO:0008006" key="3">
    <source>
        <dbReference type="Google" id="ProtNLM"/>
    </source>
</evidence>
<comment type="caution">
    <text evidence="1">The sequence shown here is derived from an EMBL/GenBank/DDBJ whole genome shotgun (WGS) entry which is preliminary data.</text>
</comment>
<dbReference type="EMBL" id="JABBFX010000003">
    <property type="protein sequence ID" value="NML47177.1"/>
    <property type="molecule type" value="Genomic_DNA"/>
</dbReference>
<sequence length="134" mass="14965">MDMALGGKVDYAVLNKSYADGGAQKEAKRRYSLAEFVAAERQVVFGAPDVDHISTSHVERANLSMRMGMRRFARLTNAFSKKLENHMAAIGLYFMVYNFVKIPRPIKTTPAMEAGVTDLLWSMEDIVLMAETNA</sequence>
<evidence type="ECO:0000313" key="1">
    <source>
        <dbReference type="EMBL" id="NML47177.1"/>
    </source>
</evidence>
<dbReference type="GO" id="GO:0004803">
    <property type="term" value="F:transposase activity"/>
    <property type="evidence" value="ECO:0007669"/>
    <property type="project" value="InterPro"/>
</dbReference>
<proteinExistence type="predicted"/>
<evidence type="ECO:0000313" key="2">
    <source>
        <dbReference type="Proteomes" id="UP000541185"/>
    </source>
</evidence>
<organism evidence="1 2">
    <name type="scientific">Ramlibacter agri</name>
    <dbReference type="NCBI Taxonomy" id="2728837"/>
    <lineage>
        <taxon>Bacteria</taxon>
        <taxon>Pseudomonadati</taxon>
        <taxon>Pseudomonadota</taxon>
        <taxon>Betaproteobacteria</taxon>
        <taxon>Burkholderiales</taxon>
        <taxon>Comamonadaceae</taxon>
        <taxon>Ramlibacter</taxon>
    </lineage>
</organism>